<dbReference type="EMBL" id="KN716544">
    <property type="protein sequence ID" value="KJH43589.1"/>
    <property type="molecule type" value="Genomic_DNA"/>
</dbReference>
<evidence type="ECO:0000313" key="7">
    <source>
        <dbReference type="EMBL" id="KJH43589.1"/>
    </source>
</evidence>
<feature type="domain" description="G-protein coupled receptors family 1 profile" evidence="6">
    <location>
        <begin position="1"/>
        <end position="235"/>
    </location>
</feature>
<dbReference type="InterPro" id="IPR017452">
    <property type="entry name" value="GPCR_Rhodpsn_7TM"/>
</dbReference>
<evidence type="ECO:0000313" key="8">
    <source>
        <dbReference type="Proteomes" id="UP000053766"/>
    </source>
</evidence>
<evidence type="ECO:0000256" key="2">
    <source>
        <dbReference type="ARBA" id="ARBA00022692"/>
    </source>
</evidence>
<dbReference type="InterPro" id="IPR019424">
    <property type="entry name" value="7TM_GPCR_Srsx"/>
</dbReference>
<feature type="transmembrane region" description="Helical" evidence="5">
    <location>
        <begin position="178"/>
        <end position="203"/>
    </location>
</feature>
<feature type="transmembrane region" description="Helical" evidence="5">
    <location>
        <begin position="149"/>
        <end position="166"/>
    </location>
</feature>
<proteinExistence type="predicted"/>
<dbReference type="GO" id="GO:0016020">
    <property type="term" value="C:membrane"/>
    <property type="evidence" value="ECO:0007669"/>
    <property type="project" value="UniProtKB-SubCell"/>
</dbReference>
<feature type="transmembrane region" description="Helical" evidence="5">
    <location>
        <begin position="98"/>
        <end position="120"/>
    </location>
</feature>
<dbReference type="PRINTS" id="PR00237">
    <property type="entry name" value="GPCRRHODOPSN"/>
</dbReference>
<organism evidence="7 8">
    <name type="scientific">Dictyocaulus viviparus</name>
    <name type="common">Bovine lungworm</name>
    <dbReference type="NCBI Taxonomy" id="29172"/>
    <lineage>
        <taxon>Eukaryota</taxon>
        <taxon>Metazoa</taxon>
        <taxon>Ecdysozoa</taxon>
        <taxon>Nematoda</taxon>
        <taxon>Chromadorea</taxon>
        <taxon>Rhabditida</taxon>
        <taxon>Rhabditina</taxon>
        <taxon>Rhabditomorpha</taxon>
        <taxon>Strongyloidea</taxon>
        <taxon>Metastrongylidae</taxon>
        <taxon>Dictyocaulus</taxon>
    </lineage>
</organism>
<evidence type="ECO:0000256" key="4">
    <source>
        <dbReference type="ARBA" id="ARBA00023136"/>
    </source>
</evidence>
<keyword evidence="4 5" id="KW-0472">Membrane</keyword>
<protein>
    <recommendedName>
        <fullName evidence="6">G-protein coupled receptors family 1 profile domain-containing protein</fullName>
    </recommendedName>
</protein>
<dbReference type="InterPro" id="IPR000276">
    <property type="entry name" value="GPCR_Rhodpsn"/>
</dbReference>
<name>A0A0D8XIJ5_DICVI</name>
<dbReference type="SUPFAM" id="SSF81321">
    <property type="entry name" value="Family A G protein-coupled receptor-like"/>
    <property type="match status" value="1"/>
</dbReference>
<reference evidence="8" key="2">
    <citation type="journal article" date="2016" name="Sci. Rep.">
        <title>Dictyocaulus viviparus genome, variome and transcriptome elucidate lungworm biology and support future intervention.</title>
        <authorList>
            <person name="McNulty S.N."/>
            <person name="Strube C."/>
            <person name="Rosa B.A."/>
            <person name="Martin J.C."/>
            <person name="Tyagi R."/>
            <person name="Choi Y.J."/>
            <person name="Wang Q."/>
            <person name="Hallsworth Pepin K."/>
            <person name="Zhang X."/>
            <person name="Ozersky P."/>
            <person name="Wilson R.K."/>
            <person name="Sternberg P.W."/>
            <person name="Gasser R.B."/>
            <person name="Mitreva M."/>
        </authorList>
    </citation>
    <scope>NUCLEOTIDE SEQUENCE [LARGE SCALE GENOMIC DNA]</scope>
    <source>
        <strain evidence="8">HannoverDv2000</strain>
    </source>
</reference>
<dbReference type="PROSITE" id="PS50262">
    <property type="entry name" value="G_PROTEIN_RECEP_F1_2"/>
    <property type="match status" value="1"/>
</dbReference>
<keyword evidence="8" id="KW-1185">Reference proteome</keyword>
<dbReference type="STRING" id="29172.A0A0D8XIJ5"/>
<evidence type="ECO:0000256" key="3">
    <source>
        <dbReference type="ARBA" id="ARBA00022989"/>
    </source>
</evidence>
<accession>A0A0D8XIJ5</accession>
<dbReference type="PANTHER" id="PTHR23360">
    <property type="entry name" value="G-PROTEIN COUPLED RECEPTORS FAMILY 1 PROFILE DOMAIN-CONTAINING PROTEIN-RELATED"/>
    <property type="match status" value="1"/>
</dbReference>
<dbReference type="SMART" id="SM01381">
    <property type="entry name" value="7TM_GPCR_Srsx"/>
    <property type="match status" value="1"/>
</dbReference>
<dbReference type="Gene3D" id="1.20.1070.10">
    <property type="entry name" value="Rhodopsin 7-helix transmembrane proteins"/>
    <property type="match status" value="1"/>
</dbReference>
<comment type="subcellular location">
    <subcellularLocation>
        <location evidence="1">Membrane</location>
    </subcellularLocation>
</comment>
<dbReference type="OrthoDB" id="5820127at2759"/>
<evidence type="ECO:0000259" key="6">
    <source>
        <dbReference type="PROSITE" id="PS50262"/>
    </source>
</evidence>
<dbReference type="PANTHER" id="PTHR23360:SF64">
    <property type="entry name" value="G-PROTEIN COUPLED RECEPTORS FAMILY 1 PROFILE DOMAIN-CONTAINING PROTEIN-RELATED"/>
    <property type="match status" value="1"/>
</dbReference>
<keyword evidence="3 5" id="KW-1133">Transmembrane helix</keyword>
<keyword evidence="2 5" id="KW-0812">Transmembrane</keyword>
<feature type="transmembrane region" description="Helical" evidence="5">
    <location>
        <begin position="45"/>
        <end position="61"/>
    </location>
</feature>
<feature type="transmembrane region" description="Helical" evidence="5">
    <location>
        <begin position="12"/>
        <end position="33"/>
    </location>
</feature>
<gene>
    <name evidence="7" type="ORF">DICVIV_10388</name>
</gene>
<evidence type="ECO:0000256" key="1">
    <source>
        <dbReference type="ARBA" id="ARBA00004370"/>
    </source>
</evidence>
<sequence length="276" mass="31943">MYPDVVPFVYRIFYIVIPTIALLGNNLIIYVTVRSDIEDHQLPHDLCVYLQLLPLFGVYFSNELFLNVALDRLLSLQKFYIVVISYYSIGINKKHKKLYTGSLILPAFLYALFMASWIFIDRRPHEMVVCVITAPMIDILYELFVKNTIIINILIIVCYCLFIFFLKNIRLHDDSATNVYRSLMIVSLSVILGSFSTMIINLIATSFQINIERIYINLLAGIFVNTSSALNIIIYYTMSKQYRRVFDKYLYIGYMKRKFTNSGNGSAAIPTFVINS</sequence>
<dbReference type="GO" id="GO:0004930">
    <property type="term" value="F:G protein-coupled receptor activity"/>
    <property type="evidence" value="ECO:0007669"/>
    <property type="project" value="InterPro"/>
</dbReference>
<dbReference type="InterPro" id="IPR047130">
    <property type="entry name" value="7TM_GPCR_Srsx_nematod"/>
</dbReference>
<dbReference type="Proteomes" id="UP000053766">
    <property type="component" value="Unassembled WGS sequence"/>
</dbReference>
<feature type="transmembrane region" description="Helical" evidence="5">
    <location>
        <begin position="215"/>
        <end position="238"/>
    </location>
</feature>
<evidence type="ECO:0000256" key="5">
    <source>
        <dbReference type="SAM" id="Phobius"/>
    </source>
</evidence>
<dbReference type="Pfam" id="PF10320">
    <property type="entry name" value="7TM_GPCR_Srsx"/>
    <property type="match status" value="1"/>
</dbReference>
<reference evidence="7 8" key="1">
    <citation type="submission" date="2013-11" db="EMBL/GenBank/DDBJ databases">
        <title>Draft genome of the bovine lungworm Dictyocaulus viviparus.</title>
        <authorList>
            <person name="Mitreva M."/>
        </authorList>
    </citation>
    <scope>NUCLEOTIDE SEQUENCE [LARGE SCALE GENOMIC DNA]</scope>
    <source>
        <strain evidence="7 8">HannoverDv2000</strain>
    </source>
</reference>
<dbReference type="AlphaFoldDB" id="A0A0D8XIJ5"/>